<evidence type="ECO:0000256" key="8">
    <source>
        <dbReference type="ARBA" id="ARBA00023136"/>
    </source>
</evidence>
<dbReference type="Pfam" id="PF00722">
    <property type="entry name" value="Glyco_hydro_16"/>
    <property type="match status" value="1"/>
</dbReference>
<keyword evidence="8" id="KW-0472">Membrane</keyword>
<dbReference type="InterPro" id="IPR000757">
    <property type="entry name" value="Beta-glucanase-like"/>
</dbReference>
<organism evidence="16 17">
    <name type="scientific">Fusarium gaditjirri</name>
    <dbReference type="NCBI Taxonomy" id="282569"/>
    <lineage>
        <taxon>Eukaryota</taxon>
        <taxon>Fungi</taxon>
        <taxon>Dikarya</taxon>
        <taxon>Ascomycota</taxon>
        <taxon>Pezizomycotina</taxon>
        <taxon>Sordariomycetes</taxon>
        <taxon>Hypocreomycetidae</taxon>
        <taxon>Hypocreales</taxon>
        <taxon>Nectriaceae</taxon>
        <taxon>Fusarium</taxon>
        <taxon>Fusarium nisikadoi species complex</taxon>
    </lineage>
</organism>
<keyword evidence="9" id="KW-0325">Glycoprotein</keyword>
<evidence type="ECO:0000256" key="14">
    <source>
        <dbReference type="SAM" id="MobiDB-lite"/>
    </source>
</evidence>
<evidence type="ECO:0000256" key="4">
    <source>
        <dbReference type="ARBA" id="ARBA00022676"/>
    </source>
</evidence>
<dbReference type="Proteomes" id="UP000604273">
    <property type="component" value="Unassembled WGS sequence"/>
</dbReference>
<evidence type="ECO:0000256" key="1">
    <source>
        <dbReference type="ARBA" id="ARBA00000822"/>
    </source>
</evidence>
<evidence type="ECO:0000256" key="5">
    <source>
        <dbReference type="ARBA" id="ARBA00022679"/>
    </source>
</evidence>
<gene>
    <name evidence="16" type="ORF">FGADI_4462</name>
</gene>
<comment type="caution">
    <text evidence="16">The sequence shown here is derived from an EMBL/GenBank/DDBJ whole genome shotgun (WGS) entry which is preliminary data.</text>
</comment>
<sequence length="457" mass="49571">MTKYGANCYYAAAQEETGKRLEREPASSPFLPPLTPNNHHKPRVYSLVLLNILEYRYNDTRDKLKEKSNTHIDDVGLSKLLDYPHTAQHEMDIQSLGRSHGAACYCSLSPDMEQMQSSPEHDDALGMSIDIDFSKGEVNSFAASGSPKYDSEGVSFTVARANDAPQLASLFYIMFGRVEITMKAAPGAGIVSSLVLQSDVLDEIDIEWLGSDNDEIQSNYFGKGQTTSYNRGEFHDVTNTQGEWITYTVDWTKDRIVWMAGGTVVRTLNAGDAEDNQYPQTPMQVKFGAWAGGDPNTNSAGTVKWARGPTDYSKGPFTMKVKSIIVTDYSTGDEYKYKDTSGSWQSIESVGGEINGNENGDAMTVTATAQGTVATADGNVPVGGIAEDGSPATATQTGWPWTGSRPSGGAIPEGWRLNAKGKIIPAENSAFVLRPLNNVIAVIPFLAGIMAFAGRFF</sequence>
<keyword evidence="7" id="KW-0378">Hydrolase</keyword>
<dbReference type="CDD" id="cd02183">
    <property type="entry name" value="GH16_fungal_CRH1_transglycosylase"/>
    <property type="match status" value="1"/>
</dbReference>
<proteinExistence type="inferred from homology"/>
<evidence type="ECO:0000259" key="15">
    <source>
        <dbReference type="PROSITE" id="PS51762"/>
    </source>
</evidence>
<reference evidence="16" key="1">
    <citation type="journal article" date="2020" name="BMC Genomics">
        <title>Correction to: Identification and distribution of gene clusters required for synthesis of sphingolipid metabolism inhibitors in diverse species of the filamentous fungus Fusarium.</title>
        <authorList>
            <person name="Kim H.S."/>
            <person name="Lohmar J.M."/>
            <person name="Busman M."/>
            <person name="Brown D.W."/>
            <person name="Naumann T.A."/>
            <person name="Divon H.H."/>
            <person name="Lysoe E."/>
            <person name="Uhlig S."/>
            <person name="Proctor R.H."/>
        </authorList>
    </citation>
    <scope>NUCLEOTIDE SEQUENCE</scope>
    <source>
        <strain evidence="16">NRRL 45417</strain>
    </source>
</reference>
<dbReference type="AlphaFoldDB" id="A0A8H4WZF2"/>
<dbReference type="EMBL" id="JABFAI010000098">
    <property type="protein sequence ID" value="KAF4955489.1"/>
    <property type="molecule type" value="Genomic_DNA"/>
</dbReference>
<comment type="catalytic activity">
    <reaction evidence="1">
        <text>Random endo-hydrolysis of N-acetyl-beta-D-glucosaminide (1-&gt;4)-beta-linkages in chitin and chitodextrins.</text>
        <dbReference type="EC" id="3.2.1.14"/>
    </reaction>
</comment>
<accession>A0A8H4WZF2</accession>
<evidence type="ECO:0000256" key="13">
    <source>
        <dbReference type="ARBA" id="ARBA00093308"/>
    </source>
</evidence>
<evidence type="ECO:0000256" key="2">
    <source>
        <dbReference type="ARBA" id="ARBA00004370"/>
    </source>
</evidence>
<dbReference type="InterPro" id="IPR050546">
    <property type="entry name" value="Glycosyl_Hydrlase_16"/>
</dbReference>
<dbReference type="GO" id="GO:0005975">
    <property type="term" value="P:carbohydrate metabolic process"/>
    <property type="evidence" value="ECO:0007669"/>
    <property type="project" value="InterPro"/>
</dbReference>
<dbReference type="PANTHER" id="PTHR10963">
    <property type="entry name" value="GLYCOSYL HYDROLASE-RELATED"/>
    <property type="match status" value="1"/>
</dbReference>
<dbReference type="GO" id="GO:0016020">
    <property type="term" value="C:membrane"/>
    <property type="evidence" value="ECO:0007669"/>
    <property type="project" value="UniProtKB-SubCell"/>
</dbReference>
<dbReference type="GO" id="GO:0031505">
    <property type="term" value="P:fungal-type cell wall organization"/>
    <property type="evidence" value="ECO:0007669"/>
    <property type="project" value="TreeGrafter"/>
</dbReference>
<comment type="similarity">
    <text evidence="12">Belongs to the glycosyl hydrolase 16 family. CRH1 subfamily.</text>
</comment>
<evidence type="ECO:0000313" key="16">
    <source>
        <dbReference type="EMBL" id="KAF4955489.1"/>
    </source>
</evidence>
<evidence type="ECO:0000256" key="11">
    <source>
        <dbReference type="ARBA" id="ARBA00023316"/>
    </source>
</evidence>
<dbReference type="OrthoDB" id="4781at2759"/>
<reference evidence="16" key="2">
    <citation type="submission" date="2020-05" db="EMBL/GenBank/DDBJ databases">
        <authorList>
            <person name="Kim H.-S."/>
            <person name="Proctor R.H."/>
            <person name="Brown D.W."/>
        </authorList>
    </citation>
    <scope>NUCLEOTIDE SEQUENCE</scope>
    <source>
        <strain evidence="16">NRRL 45417</strain>
    </source>
</reference>
<evidence type="ECO:0000256" key="7">
    <source>
        <dbReference type="ARBA" id="ARBA00022801"/>
    </source>
</evidence>
<protein>
    <recommendedName>
        <fullName evidence="3">chitinase</fullName>
        <ecNumber evidence="3">3.2.1.14</ecNumber>
    </recommendedName>
</protein>
<dbReference type="PANTHER" id="PTHR10963:SF68">
    <property type="entry name" value="GLYCOSIDASE CRH1-RELATED"/>
    <property type="match status" value="1"/>
</dbReference>
<dbReference type="EC" id="3.2.1.14" evidence="3"/>
<dbReference type="PROSITE" id="PS51762">
    <property type="entry name" value="GH16_2"/>
    <property type="match status" value="1"/>
</dbReference>
<keyword evidence="5" id="KW-0808">Transferase</keyword>
<dbReference type="GO" id="GO:0016757">
    <property type="term" value="F:glycosyltransferase activity"/>
    <property type="evidence" value="ECO:0007669"/>
    <property type="project" value="UniProtKB-KW"/>
</dbReference>
<evidence type="ECO:0000256" key="9">
    <source>
        <dbReference type="ARBA" id="ARBA00023180"/>
    </source>
</evidence>
<dbReference type="GO" id="GO:0008843">
    <property type="term" value="F:endochitinase activity"/>
    <property type="evidence" value="ECO:0007669"/>
    <property type="project" value="UniProtKB-EC"/>
</dbReference>
<evidence type="ECO:0000256" key="3">
    <source>
        <dbReference type="ARBA" id="ARBA00012729"/>
    </source>
</evidence>
<feature type="domain" description="GH16" evidence="15">
    <location>
        <begin position="111"/>
        <end position="314"/>
    </location>
</feature>
<keyword evidence="11" id="KW-0961">Cell wall biogenesis/degradation</keyword>
<keyword evidence="17" id="KW-1185">Reference proteome</keyword>
<comment type="function">
    <text evidence="13">Dual chitinase/transglycosylase that plays a role in cell wall architecture. Chitinase and transglycosylase activities are coupled. Required for the polysaccharide cross-linking at the septa and the cell wall. More specifically, transfers chitin to 1,6-beta-glucan in the cell wall.</text>
</comment>
<keyword evidence="6" id="KW-0732">Signal</keyword>
<evidence type="ECO:0000256" key="12">
    <source>
        <dbReference type="ARBA" id="ARBA00038074"/>
    </source>
</evidence>
<evidence type="ECO:0000313" key="17">
    <source>
        <dbReference type="Proteomes" id="UP000604273"/>
    </source>
</evidence>
<dbReference type="SUPFAM" id="SSF49899">
    <property type="entry name" value="Concanavalin A-like lectins/glucanases"/>
    <property type="match status" value="1"/>
</dbReference>
<keyword evidence="10" id="KW-0326">Glycosidase</keyword>
<evidence type="ECO:0000256" key="10">
    <source>
        <dbReference type="ARBA" id="ARBA00023295"/>
    </source>
</evidence>
<keyword evidence="4" id="KW-0328">Glycosyltransferase</keyword>
<dbReference type="FunFam" id="2.60.120.200:FF:000152">
    <property type="entry name" value="Cell wall glucanase"/>
    <property type="match status" value="1"/>
</dbReference>
<dbReference type="Gene3D" id="2.60.120.200">
    <property type="match status" value="1"/>
</dbReference>
<comment type="subcellular location">
    <subcellularLocation>
        <location evidence="2">Membrane</location>
    </subcellularLocation>
</comment>
<dbReference type="InterPro" id="IPR013320">
    <property type="entry name" value="ConA-like_dom_sf"/>
</dbReference>
<evidence type="ECO:0000256" key="6">
    <source>
        <dbReference type="ARBA" id="ARBA00022729"/>
    </source>
</evidence>
<feature type="region of interest" description="Disordered" evidence="14">
    <location>
        <begin position="17"/>
        <end position="37"/>
    </location>
</feature>
<dbReference type="GO" id="GO:0009277">
    <property type="term" value="C:fungal-type cell wall"/>
    <property type="evidence" value="ECO:0007669"/>
    <property type="project" value="TreeGrafter"/>
</dbReference>
<name>A0A8H4WZF2_9HYPO</name>